<comment type="subunit">
    <text evidence="11">The basal body constitutes a major portion of the flagellar organelle and consists of four rings (L,P,S, and M) mounted on a central rod. The M ring is integral to the inner membrane of the cell and may be connected to the flagellar rod via the S ring. The S (supramembrane ring) lies just distal to the M ring. The L and P rings lie in the outer membrane and the periplasmic space, respectively.</text>
</comment>
<evidence type="ECO:0000256" key="4">
    <source>
        <dbReference type="ARBA" id="ARBA00007971"/>
    </source>
</evidence>
<dbReference type="InterPro" id="IPR006182">
    <property type="entry name" value="FliF_N_dom"/>
</dbReference>
<dbReference type="InterPro" id="IPR045851">
    <property type="entry name" value="AMP-bd_C_sf"/>
</dbReference>
<keyword evidence="6" id="KW-1003">Cell membrane</keyword>
<comment type="similarity">
    <text evidence="4 12">Belongs to the FliF family.</text>
</comment>
<name>A0ABY3XEI3_9GAMM</name>
<dbReference type="InterPro" id="IPR000067">
    <property type="entry name" value="FlgMring_FliF"/>
</dbReference>
<dbReference type="NCBIfam" id="TIGR00206">
    <property type="entry name" value="fliF"/>
    <property type="match status" value="1"/>
</dbReference>
<keyword evidence="17" id="KW-0282">Flagellum</keyword>
<keyword evidence="9 14" id="KW-0472">Membrane</keyword>
<sequence>MNAETAPSGWISRLSADSRGRQIAIAIGLSLLFFALLLGGYLLLRPHYIVLFRDLKPQDAAAVVKELEKEKIPYRYDEASNAILVPEGESKAARIKLGSGDLRLQDVVGLELFKDSDLGLTEFAQKVNYQRALQGEVARTLMSLEEVDMARVHLTLPESSIFRREQVKPKASVTIFPKGKDALGEDSIRGIQKLVAASVPGMTPADVIVLDQRGAAATADETGEVSDPKFALKQSIERSYEKKISEQLARVLREGSANVSVNADINFDQIQTTRETGTAPAPAAEAGSRALPPLPAVAGGNAAPAASDPLPPLPGIAIGAPAAAPVKTNRVLEQIVSAPGTVRRLSVGIVLDREQPPAVMAKIESLVAATIGLDSKRGDVISTVVRDPALPIAAALPPAGSLAGDSPAVADRAAPPSRPRTAASNAGWTGFNLGSAVLIAVAAALLLIGWLALRALRGNARRERRSLTQQERQQFAARLRLLLEAQGNAHAKSEA</sequence>
<evidence type="ECO:0000256" key="3">
    <source>
        <dbReference type="ARBA" id="ARBA00004651"/>
    </source>
</evidence>
<accession>A0ABY3XEI3</accession>
<organism evidence="17 18">
    <name type="scientific">Lysobacter gummosus</name>
    <dbReference type="NCBI Taxonomy" id="262324"/>
    <lineage>
        <taxon>Bacteria</taxon>
        <taxon>Pseudomonadati</taxon>
        <taxon>Pseudomonadota</taxon>
        <taxon>Gammaproteobacteria</taxon>
        <taxon>Lysobacterales</taxon>
        <taxon>Lysobacteraceae</taxon>
        <taxon>Lysobacter</taxon>
    </lineage>
</organism>
<proteinExistence type="inferred from homology"/>
<dbReference type="Proteomes" id="UP000829194">
    <property type="component" value="Chromosome"/>
</dbReference>
<evidence type="ECO:0000259" key="16">
    <source>
        <dbReference type="Pfam" id="PF08345"/>
    </source>
</evidence>
<dbReference type="InterPro" id="IPR013556">
    <property type="entry name" value="Flag_M-ring_C"/>
</dbReference>
<evidence type="ECO:0000256" key="13">
    <source>
        <dbReference type="SAM" id="MobiDB-lite"/>
    </source>
</evidence>
<comment type="subcellular location">
    <subcellularLocation>
        <location evidence="2 12">Bacterial flagellum basal body</location>
    </subcellularLocation>
    <subcellularLocation>
        <location evidence="3">Cell membrane</location>
        <topology evidence="3">Multi-pass membrane protein</topology>
    </subcellularLocation>
</comment>
<dbReference type="EMBL" id="CP093547">
    <property type="protein sequence ID" value="UNP28973.1"/>
    <property type="molecule type" value="Genomic_DNA"/>
</dbReference>
<evidence type="ECO:0000256" key="14">
    <source>
        <dbReference type="SAM" id="Phobius"/>
    </source>
</evidence>
<dbReference type="RefSeq" id="WP_057944502.1">
    <property type="nucleotide sequence ID" value="NZ_CP011131.1"/>
</dbReference>
<evidence type="ECO:0000313" key="17">
    <source>
        <dbReference type="EMBL" id="UNP28973.1"/>
    </source>
</evidence>
<feature type="transmembrane region" description="Helical" evidence="14">
    <location>
        <begin position="433"/>
        <end position="456"/>
    </location>
</feature>
<feature type="region of interest" description="Disordered" evidence="13">
    <location>
        <begin position="402"/>
        <end position="425"/>
    </location>
</feature>
<evidence type="ECO:0000256" key="5">
    <source>
        <dbReference type="ARBA" id="ARBA00017949"/>
    </source>
</evidence>
<evidence type="ECO:0000256" key="11">
    <source>
        <dbReference type="ARBA" id="ARBA00025936"/>
    </source>
</evidence>
<keyword evidence="8 14" id="KW-1133">Transmembrane helix</keyword>
<evidence type="ECO:0000256" key="12">
    <source>
        <dbReference type="PIRNR" id="PIRNR004862"/>
    </source>
</evidence>
<gene>
    <name evidence="17" type="primary">fliF</name>
    <name evidence="17" type="ORF">MOV92_21280</name>
</gene>
<reference evidence="17 18" key="1">
    <citation type="submission" date="2022-03" db="EMBL/GenBank/DDBJ databases">
        <title>Complete genome sequence of Lysobacter capsici VKM B-2533 and Lysobacter gummosus 10.1.1, promising sources of lytic agents.</title>
        <authorList>
            <person name="Tarlachkov S.V."/>
            <person name="Kudryakova I.V."/>
            <person name="Afoshin A.S."/>
            <person name="Leontyevskaya E.A."/>
            <person name="Leontyevskaya N.V."/>
        </authorList>
    </citation>
    <scope>NUCLEOTIDE SEQUENCE [LARGE SCALE GENOMIC DNA]</scope>
    <source>
        <strain evidence="17 18">10.1.1</strain>
    </source>
</reference>
<keyword evidence="7 14" id="KW-0812">Transmembrane</keyword>
<keyword evidence="10 12" id="KW-0975">Bacterial flagellum</keyword>
<dbReference type="Pfam" id="PF01514">
    <property type="entry name" value="YscJ_FliF"/>
    <property type="match status" value="1"/>
</dbReference>
<evidence type="ECO:0000256" key="1">
    <source>
        <dbReference type="ARBA" id="ARBA00003820"/>
    </source>
</evidence>
<evidence type="ECO:0000256" key="2">
    <source>
        <dbReference type="ARBA" id="ARBA00004117"/>
    </source>
</evidence>
<keyword evidence="17" id="KW-0969">Cilium</keyword>
<evidence type="ECO:0000256" key="6">
    <source>
        <dbReference type="ARBA" id="ARBA00022475"/>
    </source>
</evidence>
<feature type="transmembrane region" description="Helical" evidence="14">
    <location>
        <begin position="23"/>
        <end position="44"/>
    </location>
</feature>
<feature type="domain" description="Flagellar M-ring N-terminal" evidence="15">
    <location>
        <begin position="45"/>
        <end position="215"/>
    </location>
</feature>
<dbReference type="Pfam" id="PF08345">
    <property type="entry name" value="YscJ_FliF_C"/>
    <property type="match status" value="1"/>
</dbReference>
<keyword evidence="17" id="KW-0966">Cell projection</keyword>
<evidence type="ECO:0000256" key="8">
    <source>
        <dbReference type="ARBA" id="ARBA00022989"/>
    </source>
</evidence>
<dbReference type="InterPro" id="IPR043427">
    <property type="entry name" value="YscJ/FliF"/>
</dbReference>
<protein>
    <recommendedName>
        <fullName evidence="5 12">Flagellar M-ring protein</fullName>
    </recommendedName>
</protein>
<comment type="function">
    <text evidence="1 12">The M ring may be actively involved in energy transduction.</text>
</comment>
<evidence type="ECO:0000256" key="7">
    <source>
        <dbReference type="ARBA" id="ARBA00022692"/>
    </source>
</evidence>
<evidence type="ECO:0000259" key="15">
    <source>
        <dbReference type="Pfam" id="PF01514"/>
    </source>
</evidence>
<dbReference type="PANTHER" id="PTHR30046:SF0">
    <property type="entry name" value="FLAGELLAR M-RING PROTEIN"/>
    <property type="match status" value="1"/>
</dbReference>
<dbReference type="Gene3D" id="3.30.300.30">
    <property type="match status" value="1"/>
</dbReference>
<evidence type="ECO:0000256" key="9">
    <source>
        <dbReference type="ARBA" id="ARBA00023136"/>
    </source>
</evidence>
<dbReference type="PIRSF" id="PIRSF004862">
    <property type="entry name" value="FliF"/>
    <property type="match status" value="1"/>
</dbReference>
<feature type="domain" description="Flagellar M-ring C-terminal" evidence="16">
    <location>
        <begin position="328"/>
        <end position="382"/>
    </location>
</feature>
<dbReference type="PRINTS" id="PR01009">
    <property type="entry name" value="FLGMRINGFLIF"/>
</dbReference>
<dbReference type="PANTHER" id="PTHR30046">
    <property type="entry name" value="FLAGELLAR M-RING PROTEIN"/>
    <property type="match status" value="1"/>
</dbReference>
<evidence type="ECO:0000313" key="18">
    <source>
        <dbReference type="Proteomes" id="UP000829194"/>
    </source>
</evidence>
<keyword evidence="18" id="KW-1185">Reference proteome</keyword>
<evidence type="ECO:0000256" key="10">
    <source>
        <dbReference type="ARBA" id="ARBA00023143"/>
    </source>
</evidence>